<dbReference type="AlphaFoldDB" id="A0A2P7S7X1"/>
<evidence type="ECO:0000256" key="1">
    <source>
        <dbReference type="ARBA" id="ARBA00004651"/>
    </source>
</evidence>
<feature type="transmembrane region" description="Helical" evidence="7">
    <location>
        <begin position="141"/>
        <end position="160"/>
    </location>
</feature>
<feature type="transmembrane region" description="Helical" evidence="7">
    <location>
        <begin position="321"/>
        <end position="339"/>
    </location>
</feature>
<evidence type="ECO:0000256" key="6">
    <source>
        <dbReference type="ARBA" id="ARBA00023136"/>
    </source>
</evidence>
<feature type="transmembrane region" description="Helical" evidence="7">
    <location>
        <begin position="254"/>
        <end position="272"/>
    </location>
</feature>
<feature type="transmembrane region" description="Helical" evidence="7">
    <location>
        <begin position="16"/>
        <end position="33"/>
    </location>
</feature>
<sequence length="490" mass="52501">MSGIRRVLLLSTSDRYVALICNFLTVAVVSRILTPAEIGISVVGMAIVGFASSAREFASTSYLIQHRELDREDIQSAFTVMLAFSLIIAGALAVFAHPLASAFGPAGLAPYLRIISICMLIEVFPTLIVTLLRREMAFGKVAIINIGGAIVTSVVTVILARHGFSYMSFAGAGLANACFTALLAIAIYSRISIFMPTLRHWRRMVEFGSYNGVTAFLFKIYEMAPYLLLGNILSPHAAALFSRSMMICQIPDRLVLNGAMPAILPIFSASVRDGQDLKKPYLNALEMITALQWPALLAIALLADPVVGLVLGSQWQGSVPLVRIIAIASLFTFSAEISYPVMVSLGAIRDVCIRALIAYPASLLILLVAIAVGGLHAAAWSMLVVAPLQACLSLTFLRRRLGLQWQELFAAVQRSALVAVASAACPALVLVLSDLGSAPAILQIIVSGIFAAAGWLFALRATRHPLLQELGQAFSAIRRTIRPAPAQPAE</sequence>
<name>A0A2P7S7X1_9HYPH</name>
<keyword evidence="3" id="KW-1003">Cell membrane</keyword>
<keyword evidence="8" id="KW-0813">Transport</keyword>
<evidence type="ECO:0000256" key="7">
    <source>
        <dbReference type="SAM" id="Phobius"/>
    </source>
</evidence>
<feature type="transmembrane region" description="Helical" evidence="7">
    <location>
        <begin position="438"/>
        <end position="459"/>
    </location>
</feature>
<evidence type="ECO:0000313" key="8">
    <source>
        <dbReference type="EMBL" id="PSJ58550.1"/>
    </source>
</evidence>
<dbReference type="RefSeq" id="WP_106725645.1">
    <property type="nucleotide sequence ID" value="NZ_PXYL01000010.1"/>
</dbReference>
<protein>
    <submittedName>
        <fullName evidence="8">Sugar transporter</fullName>
    </submittedName>
</protein>
<feature type="transmembrane region" description="Helical" evidence="7">
    <location>
        <begin position="39"/>
        <end position="58"/>
    </location>
</feature>
<feature type="transmembrane region" description="Helical" evidence="7">
    <location>
        <begin position="111"/>
        <end position="132"/>
    </location>
</feature>
<organism evidence="8 9">
    <name type="scientific">Pseudaminobacter soli</name>
    <name type="common">ex Li et al. 2025</name>
    <dbReference type="NCBI Taxonomy" id="1295366"/>
    <lineage>
        <taxon>Bacteria</taxon>
        <taxon>Pseudomonadati</taxon>
        <taxon>Pseudomonadota</taxon>
        <taxon>Alphaproteobacteria</taxon>
        <taxon>Hyphomicrobiales</taxon>
        <taxon>Phyllobacteriaceae</taxon>
        <taxon>Pseudaminobacter</taxon>
    </lineage>
</organism>
<dbReference type="EMBL" id="PXYL01000010">
    <property type="protein sequence ID" value="PSJ58550.1"/>
    <property type="molecule type" value="Genomic_DNA"/>
</dbReference>
<feature type="transmembrane region" description="Helical" evidence="7">
    <location>
        <begin position="166"/>
        <end position="189"/>
    </location>
</feature>
<comment type="caution">
    <text evidence="8">The sequence shown here is derived from an EMBL/GenBank/DDBJ whole genome shotgun (WGS) entry which is preliminary data.</text>
</comment>
<feature type="transmembrane region" description="Helical" evidence="7">
    <location>
        <begin position="293"/>
        <end position="315"/>
    </location>
</feature>
<feature type="transmembrane region" description="Helical" evidence="7">
    <location>
        <begin position="378"/>
        <end position="397"/>
    </location>
</feature>
<comment type="similarity">
    <text evidence="2">Belongs to the polysaccharide synthase family.</text>
</comment>
<feature type="transmembrane region" description="Helical" evidence="7">
    <location>
        <begin position="210"/>
        <end position="234"/>
    </location>
</feature>
<keyword evidence="5 7" id="KW-1133">Transmembrane helix</keyword>
<feature type="transmembrane region" description="Helical" evidence="7">
    <location>
        <begin position="409"/>
        <end position="432"/>
    </location>
</feature>
<feature type="transmembrane region" description="Helical" evidence="7">
    <location>
        <begin position="351"/>
        <end position="372"/>
    </location>
</feature>
<dbReference type="InterPro" id="IPR050833">
    <property type="entry name" value="Poly_Biosynth_Transport"/>
</dbReference>
<dbReference type="PANTHER" id="PTHR30250:SF10">
    <property type="entry name" value="LIPOPOLYSACCHARIDE BIOSYNTHESIS PROTEIN WZXC"/>
    <property type="match status" value="1"/>
</dbReference>
<comment type="subcellular location">
    <subcellularLocation>
        <location evidence="1">Cell membrane</location>
        <topology evidence="1">Multi-pass membrane protein</topology>
    </subcellularLocation>
</comment>
<reference evidence="8 9" key="1">
    <citation type="submission" date="2018-03" db="EMBL/GenBank/DDBJ databases">
        <title>The draft genome of Mesorhizobium soli JCM 19897.</title>
        <authorList>
            <person name="Li L."/>
            <person name="Liu L."/>
            <person name="Liang L."/>
            <person name="Wang T."/>
            <person name="Zhang X."/>
        </authorList>
    </citation>
    <scope>NUCLEOTIDE SEQUENCE [LARGE SCALE GENOMIC DNA]</scope>
    <source>
        <strain evidence="8 9">JCM 19897</strain>
    </source>
</reference>
<dbReference type="PANTHER" id="PTHR30250">
    <property type="entry name" value="PST FAMILY PREDICTED COLANIC ACID TRANSPORTER"/>
    <property type="match status" value="1"/>
</dbReference>
<proteinExistence type="inferred from homology"/>
<evidence type="ECO:0000256" key="2">
    <source>
        <dbReference type="ARBA" id="ARBA00007430"/>
    </source>
</evidence>
<evidence type="ECO:0000256" key="4">
    <source>
        <dbReference type="ARBA" id="ARBA00022692"/>
    </source>
</evidence>
<dbReference type="GO" id="GO:0005886">
    <property type="term" value="C:plasma membrane"/>
    <property type="evidence" value="ECO:0007669"/>
    <property type="project" value="UniProtKB-SubCell"/>
</dbReference>
<gene>
    <name evidence="8" type="ORF">C7I85_19325</name>
</gene>
<feature type="transmembrane region" description="Helical" evidence="7">
    <location>
        <begin position="78"/>
        <end position="99"/>
    </location>
</feature>
<keyword evidence="6 7" id="KW-0472">Membrane</keyword>
<keyword evidence="8" id="KW-0762">Sugar transport</keyword>
<dbReference type="Proteomes" id="UP000240653">
    <property type="component" value="Unassembled WGS sequence"/>
</dbReference>
<evidence type="ECO:0000256" key="5">
    <source>
        <dbReference type="ARBA" id="ARBA00022989"/>
    </source>
</evidence>
<evidence type="ECO:0000256" key="3">
    <source>
        <dbReference type="ARBA" id="ARBA00022475"/>
    </source>
</evidence>
<accession>A0A2P7S7X1</accession>
<keyword evidence="9" id="KW-1185">Reference proteome</keyword>
<dbReference type="OrthoDB" id="7356923at2"/>
<dbReference type="Pfam" id="PF13440">
    <property type="entry name" value="Polysacc_synt_3"/>
    <property type="match status" value="1"/>
</dbReference>
<keyword evidence="4 7" id="KW-0812">Transmembrane</keyword>
<evidence type="ECO:0000313" key="9">
    <source>
        <dbReference type="Proteomes" id="UP000240653"/>
    </source>
</evidence>